<dbReference type="InterPro" id="IPR009200">
    <property type="entry name" value="DUF1269_membrane"/>
</dbReference>
<name>A0ABW2I1P6_9ACTN</name>
<comment type="caution">
    <text evidence="2">The sequence shown here is derived from an EMBL/GenBank/DDBJ whole genome shotgun (WGS) entry which is preliminary data.</text>
</comment>
<dbReference type="Proteomes" id="UP001596548">
    <property type="component" value="Unassembled WGS sequence"/>
</dbReference>
<keyword evidence="3" id="KW-1185">Reference proteome</keyword>
<protein>
    <submittedName>
        <fullName evidence="2">DUF1269 domain-containing protein</fullName>
    </submittedName>
</protein>
<keyword evidence="1" id="KW-1133">Transmembrane helix</keyword>
<gene>
    <name evidence="2" type="ORF">ACFQS1_32865</name>
</gene>
<sequence>MTTFTVWKFDSPDGARHASEQLKDAEADGLVKLVDHAVITWPVGAAQPESLHHGHDSVRRGAGWGALWGLLAGTLFLVPVIGGVAGAAIGAISKATEGSGIDKEQLETIRTEITEGTSALFLVTDQGNLDRLGERFHGMGEHSKLISTNLTDGEREILLQTFGSHTGNPQPY</sequence>
<keyword evidence="1" id="KW-0812">Transmembrane</keyword>
<reference evidence="3" key="1">
    <citation type="journal article" date="2019" name="Int. J. Syst. Evol. Microbiol.">
        <title>The Global Catalogue of Microorganisms (GCM) 10K type strain sequencing project: providing services to taxonomists for standard genome sequencing and annotation.</title>
        <authorList>
            <consortium name="The Broad Institute Genomics Platform"/>
            <consortium name="The Broad Institute Genome Sequencing Center for Infectious Disease"/>
            <person name="Wu L."/>
            <person name="Ma J."/>
        </authorList>
    </citation>
    <scope>NUCLEOTIDE SEQUENCE [LARGE SCALE GENOMIC DNA]</scope>
    <source>
        <strain evidence="3">XZYJT-10</strain>
    </source>
</reference>
<evidence type="ECO:0000313" key="3">
    <source>
        <dbReference type="Proteomes" id="UP001596548"/>
    </source>
</evidence>
<dbReference type="Pfam" id="PF06897">
    <property type="entry name" value="DUF1269"/>
    <property type="match status" value="1"/>
</dbReference>
<evidence type="ECO:0000256" key="1">
    <source>
        <dbReference type="SAM" id="Phobius"/>
    </source>
</evidence>
<dbReference type="RefSeq" id="WP_378975901.1">
    <property type="nucleotide sequence ID" value="NZ_JBHTBJ010000038.1"/>
</dbReference>
<keyword evidence="1" id="KW-0472">Membrane</keyword>
<dbReference type="EMBL" id="JBHTBJ010000038">
    <property type="protein sequence ID" value="MFC7278784.1"/>
    <property type="molecule type" value="Genomic_DNA"/>
</dbReference>
<proteinExistence type="predicted"/>
<accession>A0ABW2I1P6</accession>
<evidence type="ECO:0000313" key="2">
    <source>
        <dbReference type="EMBL" id="MFC7278784.1"/>
    </source>
</evidence>
<feature type="transmembrane region" description="Helical" evidence="1">
    <location>
        <begin position="66"/>
        <end position="92"/>
    </location>
</feature>
<organism evidence="2 3">
    <name type="scientific">Paractinoplanes rhizophilus</name>
    <dbReference type="NCBI Taxonomy" id="1416877"/>
    <lineage>
        <taxon>Bacteria</taxon>
        <taxon>Bacillati</taxon>
        <taxon>Actinomycetota</taxon>
        <taxon>Actinomycetes</taxon>
        <taxon>Micromonosporales</taxon>
        <taxon>Micromonosporaceae</taxon>
        <taxon>Paractinoplanes</taxon>
    </lineage>
</organism>